<evidence type="ECO:0000313" key="2">
    <source>
        <dbReference type="Proteomes" id="UP000499080"/>
    </source>
</evidence>
<organism evidence="1 2">
    <name type="scientific">Araneus ventricosus</name>
    <name type="common">Orbweaver spider</name>
    <name type="synonym">Epeira ventricosa</name>
    <dbReference type="NCBI Taxonomy" id="182803"/>
    <lineage>
        <taxon>Eukaryota</taxon>
        <taxon>Metazoa</taxon>
        <taxon>Ecdysozoa</taxon>
        <taxon>Arthropoda</taxon>
        <taxon>Chelicerata</taxon>
        <taxon>Arachnida</taxon>
        <taxon>Araneae</taxon>
        <taxon>Araneomorphae</taxon>
        <taxon>Entelegynae</taxon>
        <taxon>Araneoidea</taxon>
        <taxon>Araneidae</taxon>
        <taxon>Araneus</taxon>
    </lineage>
</organism>
<evidence type="ECO:0000313" key="1">
    <source>
        <dbReference type="EMBL" id="GBM72075.1"/>
    </source>
</evidence>
<dbReference type="AlphaFoldDB" id="A0A4Y2I3B7"/>
<gene>
    <name evidence="1" type="ORF">AVEN_236365_1</name>
</gene>
<keyword evidence="2" id="KW-1185">Reference proteome</keyword>
<reference evidence="1 2" key="1">
    <citation type="journal article" date="2019" name="Sci. Rep.">
        <title>Orb-weaving spider Araneus ventricosus genome elucidates the spidroin gene catalogue.</title>
        <authorList>
            <person name="Kono N."/>
            <person name="Nakamura H."/>
            <person name="Ohtoshi R."/>
            <person name="Moran D.A.P."/>
            <person name="Shinohara A."/>
            <person name="Yoshida Y."/>
            <person name="Fujiwara M."/>
            <person name="Mori M."/>
            <person name="Tomita M."/>
            <person name="Arakawa K."/>
        </authorList>
    </citation>
    <scope>NUCLEOTIDE SEQUENCE [LARGE SCALE GENOMIC DNA]</scope>
</reference>
<protein>
    <submittedName>
        <fullName evidence="1">Uncharacterized protein</fullName>
    </submittedName>
</protein>
<comment type="caution">
    <text evidence="1">The sequence shown here is derived from an EMBL/GenBank/DDBJ whole genome shotgun (WGS) entry which is preliminary data.</text>
</comment>
<proteinExistence type="predicted"/>
<dbReference type="EMBL" id="BGPR01105127">
    <property type="protein sequence ID" value="GBM72075.1"/>
    <property type="molecule type" value="Genomic_DNA"/>
</dbReference>
<sequence>MLLCSFPALSSDPQSALPTPSLENVILKMQQCYRFLFFIPSKISLAQNDQPVHDEAEINQYEAYSIASSDEPCWEYVWVNQYNLFNASPNVAV</sequence>
<name>A0A4Y2I3B7_ARAVE</name>
<accession>A0A4Y2I3B7</accession>
<dbReference type="Proteomes" id="UP000499080">
    <property type="component" value="Unassembled WGS sequence"/>
</dbReference>